<dbReference type="RefSeq" id="YP_010676971.1">
    <property type="nucleotide sequence ID" value="NC_071016.1"/>
</dbReference>
<dbReference type="InterPro" id="IPR008593">
    <property type="entry name" value="Dam_MeTrfase"/>
</dbReference>
<sequence>MANDLWRTPPEVFNTLNREFGFVADMASSHENALCDLHFTEEDDSLSFNWAHRLVLTGRHDYVWLNCPYSNPMPWVKKALEAQAGGLGVVMLLNDDTSVGWFAEALKGVSEIRHIVADATPEGKREYSTGRIAFLDGEGKPIPGNNKPQFVLVFNSFKIGAQVTSYVKKSELYGA</sequence>
<keyword evidence="1" id="KW-0808">Transferase</keyword>
<reference evidence="1 2" key="1">
    <citation type="submission" date="2019-04" db="EMBL/GenBank/DDBJ databases">
        <title>Characterization and complete genome sequence analysis of a novel Podoviridae phage X14.</title>
        <authorList>
            <person name="Liu Y."/>
        </authorList>
    </citation>
    <scope>NUCLEOTIDE SEQUENCE [LARGE SCALE GENOMIC DNA]</scope>
</reference>
<protein>
    <submittedName>
        <fullName evidence="1">DNA N-6-adenine-methyltransferase</fullName>
    </submittedName>
</protein>
<evidence type="ECO:0000313" key="1">
    <source>
        <dbReference type="EMBL" id="QCQ65312.1"/>
    </source>
</evidence>
<name>A0A4P8NFJ5_9CAUD</name>
<organism evidence="1 2">
    <name type="scientific">Shewanella phage X14</name>
    <dbReference type="NCBI Taxonomy" id="2576871"/>
    <lineage>
        <taxon>Viruses</taxon>
        <taxon>Duplodnaviria</taxon>
        <taxon>Heunggongvirae</taxon>
        <taxon>Uroviricota</taxon>
        <taxon>Caudoviricetes</taxon>
        <taxon>Bocovirus</taxon>
        <taxon>Bocovirus X14</taxon>
    </lineage>
</organism>
<dbReference type="GO" id="GO:0003677">
    <property type="term" value="F:DNA binding"/>
    <property type="evidence" value="ECO:0007669"/>
    <property type="project" value="InterPro"/>
</dbReference>
<accession>A0A4P8NFJ5</accession>
<dbReference type="GO" id="GO:0009007">
    <property type="term" value="F:site-specific DNA-methyltransferase (adenine-specific) activity"/>
    <property type="evidence" value="ECO:0007669"/>
    <property type="project" value="InterPro"/>
</dbReference>
<dbReference type="GeneID" id="77953337"/>
<dbReference type="Proteomes" id="UP000300340">
    <property type="component" value="Segment"/>
</dbReference>
<dbReference type="GO" id="GO:0009307">
    <property type="term" value="P:DNA restriction-modification system"/>
    <property type="evidence" value="ECO:0007669"/>
    <property type="project" value="InterPro"/>
</dbReference>
<keyword evidence="2" id="KW-1185">Reference proteome</keyword>
<keyword evidence="1" id="KW-0489">Methyltransferase</keyword>
<evidence type="ECO:0000313" key="2">
    <source>
        <dbReference type="Proteomes" id="UP000300340"/>
    </source>
</evidence>
<dbReference type="EMBL" id="MK796797">
    <property type="protein sequence ID" value="QCQ65312.1"/>
    <property type="molecule type" value="Genomic_DNA"/>
</dbReference>
<dbReference type="GO" id="GO:0032259">
    <property type="term" value="P:methylation"/>
    <property type="evidence" value="ECO:0007669"/>
    <property type="project" value="UniProtKB-KW"/>
</dbReference>
<dbReference type="KEGG" id="vg:77953337"/>
<proteinExistence type="predicted"/>
<dbReference type="Pfam" id="PF05869">
    <property type="entry name" value="Dam"/>
    <property type="match status" value="1"/>
</dbReference>
<dbReference type="NCBIfam" id="TIGR01712">
    <property type="entry name" value="phage_N6A_met"/>
    <property type="match status" value="1"/>
</dbReference>